<protein>
    <submittedName>
        <fullName evidence="2">Uncharacterized protein</fullName>
    </submittedName>
</protein>
<organism evidence="2 3">
    <name type="scientific">Aquimonas voraii</name>
    <dbReference type="NCBI Taxonomy" id="265719"/>
    <lineage>
        <taxon>Bacteria</taxon>
        <taxon>Pseudomonadati</taxon>
        <taxon>Pseudomonadota</taxon>
        <taxon>Gammaproteobacteria</taxon>
        <taxon>Lysobacterales</taxon>
        <taxon>Lysobacteraceae</taxon>
        <taxon>Aquimonas</taxon>
    </lineage>
</organism>
<feature type="chain" id="PRO_5011701004" evidence="1">
    <location>
        <begin position="31"/>
        <end position="311"/>
    </location>
</feature>
<evidence type="ECO:0000256" key="1">
    <source>
        <dbReference type="SAM" id="SignalP"/>
    </source>
</evidence>
<dbReference type="EMBL" id="FNAG01000017">
    <property type="protein sequence ID" value="SDE07623.1"/>
    <property type="molecule type" value="Genomic_DNA"/>
</dbReference>
<sequence length="311" mass="34095">MSALKCPCLSALAMVIVLITGLALGSPAFASASEITHAVRCDGAHSDAHFEGCVLGATSQPFPGFAPDGRYCGLNVINETVRCFHLVYEPELRRYHAMPDAVPGFMTGKLTLLAEAYRLDFMGFNLAKQYYADVSILRDGPHDPVRVSVNGWQSSDRGRMNRAVNSCLSDLVCVRQIDWALAQRMQASERYTGGGGQVGPLGGSVSWNYFPAELGPPAAVWFCESSDCALYQFENNSWVFKETRARRGAGPAYGNPDNQQTLSWGSGRDAQDVWIGMRGAGYPMMDFLMNHQLVCGWINGVFDSCRWIAQH</sequence>
<gene>
    <name evidence="2" type="ORF">SAMN04488509_1179</name>
</gene>
<name>A0A1G6ZZ13_9GAMM</name>
<dbReference type="AlphaFoldDB" id="A0A1G6ZZ13"/>
<accession>A0A1G6ZZ13</accession>
<keyword evidence="1" id="KW-0732">Signal</keyword>
<feature type="signal peptide" evidence="1">
    <location>
        <begin position="1"/>
        <end position="30"/>
    </location>
</feature>
<evidence type="ECO:0000313" key="2">
    <source>
        <dbReference type="EMBL" id="SDE07623.1"/>
    </source>
</evidence>
<keyword evidence="3" id="KW-1185">Reference proteome</keyword>
<reference evidence="2 3" key="1">
    <citation type="submission" date="2016-10" db="EMBL/GenBank/DDBJ databases">
        <authorList>
            <person name="de Groot N.N."/>
        </authorList>
    </citation>
    <scope>NUCLEOTIDE SEQUENCE [LARGE SCALE GENOMIC DNA]</scope>
    <source>
        <strain evidence="2 3">DSM 16957</strain>
    </source>
</reference>
<evidence type="ECO:0000313" key="3">
    <source>
        <dbReference type="Proteomes" id="UP000199603"/>
    </source>
</evidence>
<proteinExistence type="predicted"/>
<dbReference type="Proteomes" id="UP000199603">
    <property type="component" value="Unassembled WGS sequence"/>
</dbReference>